<dbReference type="PANTHER" id="PTHR13754:SF18">
    <property type="entry name" value="7,8-DIHYDROPTERIN-6-METHYL-4-(BETA-D-RIBOFURANOSYL)-AMINOBENZENE-5'-PHOSPHATE SYNTHASE"/>
    <property type="match status" value="1"/>
</dbReference>
<proteinExistence type="predicted"/>
<dbReference type="Pfam" id="PF00753">
    <property type="entry name" value="Lactamase_B"/>
    <property type="match status" value="1"/>
</dbReference>
<dbReference type="GO" id="GO:0016740">
    <property type="term" value="F:transferase activity"/>
    <property type="evidence" value="ECO:0007669"/>
    <property type="project" value="TreeGrafter"/>
</dbReference>
<organism evidence="2 3">
    <name type="scientific">candidate division WOR_3 bacterium SM23_42</name>
    <dbReference type="NCBI Taxonomy" id="1703779"/>
    <lineage>
        <taxon>Bacteria</taxon>
        <taxon>Bacteria division WOR-3</taxon>
    </lineage>
</organism>
<accession>A0A0S8FS56</accession>
<feature type="domain" description="Metallo-beta-lactamase" evidence="1">
    <location>
        <begin position="47"/>
        <end position="95"/>
    </location>
</feature>
<dbReference type="InterPro" id="IPR052926">
    <property type="entry name" value="Metallo-beta-lactamase_dom"/>
</dbReference>
<dbReference type="PANTHER" id="PTHR13754">
    <property type="entry name" value="METALLO-BETA-LACTAMASE SUPERFAMILY PROTEIN"/>
    <property type="match status" value="1"/>
</dbReference>
<reference evidence="2 3" key="1">
    <citation type="journal article" date="2015" name="Microbiome">
        <title>Genomic resolution of linkages in carbon, nitrogen, and sulfur cycling among widespread estuary sediment bacteria.</title>
        <authorList>
            <person name="Baker B.J."/>
            <person name="Lazar C.S."/>
            <person name="Teske A.P."/>
            <person name="Dick G.J."/>
        </authorList>
    </citation>
    <scope>NUCLEOTIDE SEQUENCE [LARGE SCALE GENOMIC DNA]</scope>
    <source>
        <strain evidence="2">SM23_42</strain>
    </source>
</reference>
<dbReference type="CDD" id="cd07713">
    <property type="entry name" value="DHPS-like_MBL-fold"/>
    <property type="match status" value="1"/>
</dbReference>
<dbReference type="Proteomes" id="UP000051373">
    <property type="component" value="Unassembled WGS sequence"/>
</dbReference>
<dbReference type="InterPro" id="IPR041712">
    <property type="entry name" value="DHPS-like_MBL-fold"/>
</dbReference>
<dbReference type="STRING" id="1703779.AMJ83_09815"/>
<comment type="caution">
    <text evidence="2">The sequence shown here is derived from an EMBL/GenBank/DDBJ whole genome shotgun (WGS) entry which is preliminary data.</text>
</comment>
<evidence type="ECO:0000259" key="1">
    <source>
        <dbReference type="Pfam" id="PF00753"/>
    </source>
</evidence>
<sequence length="288" mass="32707">MSDKRIHLMGIEIFILVDNESESDELQTEWGLSVLVRAHYPEQYLDVLFDTSITGEKVLANMKKMKLDLSKVDYIVLSHKHFDHTGGLVDILQVKDDWVTILHGENFFEPSIVAKPFLSHLTLMPFLERKIVDLKGMLTPVRTPLEFAPGLFVSGKIPFLTDFEVPNPPAYRLVPPDMIQDEIEEELALIVNLGKELVIVSGCSHRGIVNIVQNAVSVTEISTVRAIVGGLHLGDREQRINRTIEELDRLSVKEFYIGHCTGDKATRQFKETFDDRVKRTHSGMIIKF</sequence>
<dbReference type="EMBL" id="LJUJ01000026">
    <property type="protein sequence ID" value="KPK62772.1"/>
    <property type="molecule type" value="Genomic_DNA"/>
</dbReference>
<evidence type="ECO:0000313" key="2">
    <source>
        <dbReference type="EMBL" id="KPK62772.1"/>
    </source>
</evidence>
<dbReference type="SUPFAM" id="SSF56281">
    <property type="entry name" value="Metallo-hydrolase/oxidoreductase"/>
    <property type="match status" value="1"/>
</dbReference>
<dbReference type="InterPro" id="IPR036866">
    <property type="entry name" value="RibonucZ/Hydroxyglut_hydro"/>
</dbReference>
<dbReference type="InterPro" id="IPR001279">
    <property type="entry name" value="Metallo-B-lactamas"/>
</dbReference>
<gene>
    <name evidence="2" type="ORF">AMJ83_09815</name>
</gene>
<protein>
    <recommendedName>
        <fullName evidence="1">Metallo-beta-lactamase domain-containing protein</fullName>
    </recommendedName>
</protein>
<evidence type="ECO:0000313" key="3">
    <source>
        <dbReference type="Proteomes" id="UP000051373"/>
    </source>
</evidence>
<name>A0A0S8FS56_UNCW3</name>
<dbReference type="AlphaFoldDB" id="A0A0S8FS56"/>
<dbReference type="Gene3D" id="3.60.15.10">
    <property type="entry name" value="Ribonuclease Z/Hydroxyacylglutathione hydrolase-like"/>
    <property type="match status" value="1"/>
</dbReference>